<feature type="binding site" evidence="3">
    <location>
        <begin position="10"/>
        <end position="29"/>
    </location>
    <ligand>
        <name>NAD(+)</name>
        <dbReference type="ChEBI" id="CHEBI:57540"/>
    </ligand>
</feature>
<dbReference type="Proteomes" id="UP000002875">
    <property type="component" value="Chromosome"/>
</dbReference>
<keyword evidence="1" id="KW-0808">Transferase</keyword>
<keyword evidence="3" id="KW-0963">Cytoplasm</keyword>
<comment type="similarity">
    <text evidence="3">Belongs to the sirtuin family. Class III subfamily.</text>
</comment>
<comment type="subcellular location">
    <subcellularLocation>
        <location evidence="3">Cytoplasm</location>
    </subcellularLocation>
</comment>
<dbReference type="PANTHER" id="PTHR11085">
    <property type="entry name" value="NAD-DEPENDENT PROTEIN DEACYLASE SIRTUIN-5, MITOCHONDRIAL-RELATED"/>
    <property type="match status" value="1"/>
</dbReference>
<dbReference type="EC" id="2.3.1.286" evidence="3"/>
<name>A0ABM5N6Q6_EMTOG</name>
<feature type="binding site" evidence="3">
    <location>
        <position position="57"/>
    </location>
    <ligand>
        <name>substrate</name>
    </ligand>
</feature>
<evidence type="ECO:0000313" key="6">
    <source>
        <dbReference type="EMBL" id="AFK05187.1"/>
    </source>
</evidence>
<gene>
    <name evidence="3" type="primary">cobB</name>
    <name evidence="6" type="ordered locus">Emtol_4062</name>
</gene>
<sequence length="232" mass="25374">MKKKLVVLSGAGISAESGIKTFRDTGGLWENHSIEEVATPEGWRKNPQLVLDFYNARRAQAAEAQPNAGHITLANLEAYFDVHIITQNVDSLHEKGGSSKVLHLHGELSKVRSVKNDKLIYDIGGKAIQLGDLAEDGGQLRPHIVWFGEMVPMIEPAAELCMEADIFIVVGTSLQVYPAAGLIGYVDESAPKFIIDPNKPDVSALYQNINFINETAAIGLPKLAQKLIEEYQ</sequence>
<comment type="caution">
    <text evidence="3 4">Lacks conserved residue(s) required for the propagation of feature annotation.</text>
</comment>
<reference evidence="6 7" key="1">
    <citation type="submission" date="2011-07" db="EMBL/GenBank/DDBJ databases">
        <title>The complete genome of chromosome of Emticicia oligotrophica DSM 17448.</title>
        <authorList>
            <consortium name="US DOE Joint Genome Institute (JGI-PGF)"/>
            <person name="Lucas S."/>
            <person name="Han J."/>
            <person name="Lapidus A."/>
            <person name="Bruce D."/>
            <person name="Goodwin L."/>
            <person name="Pitluck S."/>
            <person name="Peters L."/>
            <person name="Kyrpides N."/>
            <person name="Mavromatis K."/>
            <person name="Ivanova N."/>
            <person name="Ovchinnikova G."/>
            <person name="Teshima H."/>
            <person name="Detter J.C."/>
            <person name="Tapia R."/>
            <person name="Han C."/>
            <person name="Land M."/>
            <person name="Hauser L."/>
            <person name="Markowitz V."/>
            <person name="Cheng J.-F."/>
            <person name="Hugenholtz P."/>
            <person name="Woyke T."/>
            <person name="Wu D."/>
            <person name="Tindall B."/>
            <person name="Pomrenke H."/>
            <person name="Brambilla E."/>
            <person name="Klenk H.-P."/>
            <person name="Eisen J.A."/>
        </authorList>
    </citation>
    <scope>NUCLEOTIDE SEQUENCE [LARGE SCALE GENOMIC DNA]</scope>
    <source>
        <strain evidence="6 7">DSM 17448</strain>
    </source>
</reference>
<dbReference type="PROSITE" id="PS50305">
    <property type="entry name" value="SIRTUIN"/>
    <property type="match status" value="1"/>
</dbReference>
<dbReference type="Pfam" id="PF02146">
    <property type="entry name" value="SIR2"/>
    <property type="match status" value="1"/>
</dbReference>
<proteinExistence type="inferred from homology"/>
<dbReference type="InterPro" id="IPR003000">
    <property type="entry name" value="Sirtuin"/>
</dbReference>
<dbReference type="EMBL" id="CP002961">
    <property type="protein sequence ID" value="AFK05187.1"/>
    <property type="molecule type" value="Genomic_DNA"/>
</dbReference>
<dbReference type="SUPFAM" id="SSF52467">
    <property type="entry name" value="DHS-like NAD/FAD-binding domain"/>
    <property type="match status" value="1"/>
</dbReference>
<dbReference type="InterPro" id="IPR050134">
    <property type="entry name" value="NAD-dep_sirtuin_deacylases"/>
</dbReference>
<evidence type="ECO:0000256" key="1">
    <source>
        <dbReference type="ARBA" id="ARBA00022679"/>
    </source>
</evidence>
<comment type="domain">
    <text evidence="3">2 residues (Tyr-54 and Arg-57) present in a large hydrophobic pocket are probably involved in substrate specificity. They are important for desuccinylation activity, but dispensable for deacetylation activity.</text>
</comment>
<feature type="binding site" evidence="3">
    <location>
        <position position="216"/>
    </location>
    <ligand>
        <name>NAD(+)</name>
        <dbReference type="ChEBI" id="CHEBI:57540"/>
    </ligand>
</feature>
<feature type="binding site" evidence="3">
    <location>
        <begin position="87"/>
        <end position="90"/>
    </location>
    <ligand>
        <name>NAD(+)</name>
        <dbReference type="ChEBI" id="CHEBI:57540"/>
    </ligand>
</feature>
<dbReference type="HAMAP" id="MF_01121">
    <property type="entry name" value="Sirtuin_ClassIII"/>
    <property type="match status" value="1"/>
</dbReference>
<feature type="active site" description="Proton acceptor" evidence="3">
    <location>
        <position position="105"/>
    </location>
</feature>
<feature type="binding site" evidence="3">
    <location>
        <begin position="171"/>
        <end position="173"/>
    </location>
    <ligand>
        <name>NAD(+)</name>
        <dbReference type="ChEBI" id="CHEBI:57540"/>
    </ligand>
</feature>
<accession>A0ABM5N6Q6</accession>
<dbReference type="Gene3D" id="3.40.50.1220">
    <property type="entry name" value="TPP-binding domain"/>
    <property type="match status" value="1"/>
</dbReference>
<organism evidence="6 7">
    <name type="scientific">Emticicia oligotrophica (strain DSM 17448 / CIP 109782 / MTCC 6937 / GPTSA100-15)</name>
    <dbReference type="NCBI Taxonomy" id="929562"/>
    <lineage>
        <taxon>Bacteria</taxon>
        <taxon>Pseudomonadati</taxon>
        <taxon>Bacteroidota</taxon>
        <taxon>Cytophagia</taxon>
        <taxon>Cytophagales</taxon>
        <taxon>Leadbetterellaceae</taxon>
        <taxon>Emticicia</taxon>
    </lineage>
</organism>
<feature type="domain" description="Deacetylase sirtuin-type" evidence="5">
    <location>
        <begin position="1"/>
        <end position="230"/>
    </location>
</feature>
<keyword evidence="2 3" id="KW-0520">NAD</keyword>
<evidence type="ECO:0000256" key="2">
    <source>
        <dbReference type="ARBA" id="ARBA00023027"/>
    </source>
</evidence>
<protein>
    <recommendedName>
        <fullName evidence="3">NAD-dependent protein deacylase</fullName>
        <ecNumber evidence="3">2.3.1.286</ecNumber>
    </recommendedName>
    <alternativeName>
        <fullName evidence="3">Regulatory protein SIR2 homolog</fullName>
    </alternativeName>
</protein>
<dbReference type="RefSeq" id="WP_015030875.1">
    <property type="nucleotide sequence ID" value="NC_018748.1"/>
</dbReference>
<dbReference type="InterPro" id="IPR027546">
    <property type="entry name" value="Sirtuin_class_III"/>
</dbReference>
<dbReference type="InterPro" id="IPR026591">
    <property type="entry name" value="Sirtuin_cat_small_dom_sf"/>
</dbReference>
<evidence type="ECO:0000259" key="5">
    <source>
        <dbReference type="PROSITE" id="PS50305"/>
    </source>
</evidence>
<keyword evidence="7" id="KW-1185">Reference proteome</keyword>
<evidence type="ECO:0000256" key="4">
    <source>
        <dbReference type="PROSITE-ProRule" id="PRU00236"/>
    </source>
</evidence>
<dbReference type="InterPro" id="IPR026590">
    <property type="entry name" value="Ssirtuin_cat_dom"/>
</dbReference>
<dbReference type="PANTHER" id="PTHR11085:SF4">
    <property type="entry name" value="NAD-DEPENDENT PROTEIN DEACYLASE"/>
    <property type="match status" value="1"/>
</dbReference>
<evidence type="ECO:0000313" key="7">
    <source>
        <dbReference type="Proteomes" id="UP000002875"/>
    </source>
</evidence>
<comment type="catalytic activity">
    <reaction evidence="3">
        <text>N(6)-succinyl-L-lysyl-[protein] + NAD(+) + H2O = 2''-O-succinyl-ADP-D-ribose + nicotinamide + L-lysyl-[protein]</text>
        <dbReference type="Rhea" id="RHEA:47668"/>
        <dbReference type="Rhea" id="RHEA-COMP:9752"/>
        <dbReference type="Rhea" id="RHEA-COMP:11877"/>
        <dbReference type="ChEBI" id="CHEBI:15377"/>
        <dbReference type="ChEBI" id="CHEBI:17154"/>
        <dbReference type="ChEBI" id="CHEBI:29969"/>
        <dbReference type="ChEBI" id="CHEBI:57540"/>
        <dbReference type="ChEBI" id="CHEBI:87830"/>
        <dbReference type="ChEBI" id="CHEBI:87832"/>
    </reaction>
</comment>
<feature type="binding site" evidence="3">
    <location>
        <position position="54"/>
    </location>
    <ligand>
        <name>substrate</name>
    </ligand>
</feature>
<evidence type="ECO:0000256" key="3">
    <source>
        <dbReference type="HAMAP-Rule" id="MF_01121"/>
    </source>
</evidence>
<comment type="function">
    <text evidence="3">NAD-dependent lysine deacetylase and desuccinylase that specifically removes acetyl and succinyl groups on target proteins. Modulates the activities of several proteins which are inactive in their acylated form.</text>
</comment>
<dbReference type="Gene3D" id="3.30.1600.10">
    <property type="entry name" value="SIR2/SIRT2 'Small Domain"/>
    <property type="match status" value="1"/>
</dbReference>
<dbReference type="InterPro" id="IPR029035">
    <property type="entry name" value="DHS-like_NAD/FAD-binding_dom"/>
</dbReference>
<comment type="catalytic activity">
    <reaction evidence="3">
        <text>N(6)-acetyl-L-lysyl-[protein] + NAD(+) + H2O = 2''-O-acetyl-ADP-D-ribose + nicotinamide + L-lysyl-[protein]</text>
        <dbReference type="Rhea" id="RHEA:43636"/>
        <dbReference type="Rhea" id="RHEA-COMP:9752"/>
        <dbReference type="Rhea" id="RHEA-COMP:10731"/>
        <dbReference type="ChEBI" id="CHEBI:15377"/>
        <dbReference type="ChEBI" id="CHEBI:17154"/>
        <dbReference type="ChEBI" id="CHEBI:29969"/>
        <dbReference type="ChEBI" id="CHEBI:57540"/>
        <dbReference type="ChEBI" id="CHEBI:61930"/>
        <dbReference type="ChEBI" id="CHEBI:83767"/>
        <dbReference type="EC" id="2.3.1.286"/>
    </reaction>
</comment>